<dbReference type="PROSITE" id="PS00943">
    <property type="entry name" value="UBIA"/>
    <property type="match status" value="1"/>
</dbReference>
<dbReference type="InterPro" id="IPR044878">
    <property type="entry name" value="UbiA_sf"/>
</dbReference>
<evidence type="ECO:0000256" key="6">
    <source>
        <dbReference type="ARBA" id="ARBA00022989"/>
    </source>
</evidence>
<dbReference type="Gene3D" id="1.10.357.140">
    <property type="entry name" value="UbiA prenyltransferase"/>
    <property type="match status" value="1"/>
</dbReference>
<feature type="transmembrane region" description="Helical" evidence="8">
    <location>
        <begin position="328"/>
        <end position="346"/>
    </location>
</feature>
<proteinExistence type="inferred from homology"/>
<dbReference type="EC" id="2.5.1.39" evidence="8"/>
<keyword evidence="4 8" id="KW-0808">Transferase</keyword>
<keyword evidence="8" id="KW-0496">Mitochondrion</keyword>
<feature type="transmembrane region" description="Helical" evidence="8">
    <location>
        <begin position="226"/>
        <end position="244"/>
    </location>
</feature>
<keyword evidence="8" id="KW-0999">Mitochondrion inner membrane</keyword>
<evidence type="ECO:0000256" key="2">
    <source>
        <dbReference type="ARBA" id="ARBA00004141"/>
    </source>
</evidence>
<dbReference type="Pfam" id="PF01040">
    <property type="entry name" value="UbiA"/>
    <property type="match status" value="1"/>
</dbReference>
<evidence type="ECO:0000256" key="1">
    <source>
        <dbReference type="ARBA" id="ARBA00001946"/>
    </source>
</evidence>
<dbReference type="GO" id="GO:0006744">
    <property type="term" value="P:ubiquinone biosynthetic process"/>
    <property type="evidence" value="ECO:0007669"/>
    <property type="project" value="UniProtKB-UniRule"/>
</dbReference>
<comment type="pathway">
    <text evidence="8">Cofactor biosynthesis; ubiquinone biosynthesis.</text>
</comment>
<feature type="transmembrane region" description="Helical" evidence="8">
    <location>
        <begin position="291"/>
        <end position="307"/>
    </location>
</feature>
<dbReference type="NCBIfam" id="TIGR01474">
    <property type="entry name" value="ubiA_proteo"/>
    <property type="match status" value="1"/>
</dbReference>
<evidence type="ECO:0000256" key="5">
    <source>
        <dbReference type="ARBA" id="ARBA00022692"/>
    </source>
</evidence>
<dbReference type="STRING" id="109895.A0A507E4U0"/>
<keyword evidence="5 8" id="KW-0812">Transmembrane</keyword>
<feature type="transmembrane region" description="Helical" evidence="8">
    <location>
        <begin position="72"/>
        <end position="89"/>
    </location>
</feature>
<name>A0A507E4U0_9FUNG</name>
<organism evidence="9 10">
    <name type="scientific">Powellomyces hirtus</name>
    <dbReference type="NCBI Taxonomy" id="109895"/>
    <lineage>
        <taxon>Eukaryota</taxon>
        <taxon>Fungi</taxon>
        <taxon>Fungi incertae sedis</taxon>
        <taxon>Chytridiomycota</taxon>
        <taxon>Chytridiomycota incertae sedis</taxon>
        <taxon>Chytridiomycetes</taxon>
        <taxon>Spizellomycetales</taxon>
        <taxon>Powellomycetaceae</taxon>
        <taxon>Powellomyces</taxon>
    </lineage>
</organism>
<comment type="subcellular location">
    <subcellularLocation>
        <location evidence="2">Membrane</location>
        <topology evidence="2">Multi-pass membrane protein</topology>
    </subcellularLocation>
    <subcellularLocation>
        <location evidence="8">Mitochondrion inner membrane</location>
        <topology evidence="8">Multi-pass membrane protein</topology>
        <orientation evidence="8">Matrix side</orientation>
    </subcellularLocation>
</comment>
<dbReference type="InterPro" id="IPR030470">
    <property type="entry name" value="UbiA_prenylTrfase_CS"/>
</dbReference>
<dbReference type="UniPathway" id="UPA00232"/>
<comment type="catalytic activity">
    <reaction evidence="8">
        <text>an all-trans-polyprenyl diphosphate + 4-hydroxybenzoate = a 4-hydroxy-3-(all-trans-polyprenyl)benzoate + diphosphate</text>
        <dbReference type="Rhea" id="RHEA:44504"/>
        <dbReference type="Rhea" id="RHEA-COMP:9514"/>
        <dbReference type="Rhea" id="RHEA-COMP:9564"/>
        <dbReference type="ChEBI" id="CHEBI:17879"/>
        <dbReference type="ChEBI" id="CHEBI:33019"/>
        <dbReference type="ChEBI" id="CHEBI:58914"/>
        <dbReference type="ChEBI" id="CHEBI:78396"/>
        <dbReference type="EC" id="2.5.1.39"/>
    </reaction>
</comment>
<comment type="similarity">
    <text evidence="3 8">Belongs to the UbiA prenyltransferase family.</text>
</comment>
<dbReference type="GO" id="GO:0008412">
    <property type="term" value="F:4-hydroxybenzoate polyprenyltransferase activity"/>
    <property type="evidence" value="ECO:0007669"/>
    <property type="project" value="UniProtKB-EC"/>
</dbReference>
<dbReference type="CDD" id="cd13959">
    <property type="entry name" value="PT_UbiA_COQ2"/>
    <property type="match status" value="1"/>
</dbReference>
<dbReference type="InterPro" id="IPR006370">
    <property type="entry name" value="HB_polyprenyltransferase-like"/>
</dbReference>
<evidence type="ECO:0000313" key="10">
    <source>
        <dbReference type="Proteomes" id="UP000318582"/>
    </source>
</evidence>
<evidence type="ECO:0000256" key="8">
    <source>
        <dbReference type="HAMAP-Rule" id="MF_03189"/>
    </source>
</evidence>
<evidence type="ECO:0000256" key="3">
    <source>
        <dbReference type="ARBA" id="ARBA00005985"/>
    </source>
</evidence>
<dbReference type="EMBL" id="QEAQ01000031">
    <property type="protein sequence ID" value="TPX58856.1"/>
    <property type="molecule type" value="Genomic_DNA"/>
</dbReference>
<feature type="transmembrane region" description="Helical" evidence="8">
    <location>
        <begin position="101"/>
        <end position="119"/>
    </location>
</feature>
<dbReference type="FunFam" id="1.10.357.140:FF:000003">
    <property type="entry name" value="4-hydroxybenzoate polyprenyltransferase, mitochondrial"/>
    <property type="match status" value="1"/>
</dbReference>
<comment type="cofactor">
    <cofactor evidence="1 8">
        <name>Mg(2+)</name>
        <dbReference type="ChEBI" id="CHEBI:18420"/>
    </cofactor>
</comment>
<evidence type="ECO:0000256" key="4">
    <source>
        <dbReference type="ARBA" id="ARBA00022679"/>
    </source>
</evidence>
<dbReference type="AlphaFoldDB" id="A0A507E4U0"/>
<feature type="transmembrane region" description="Helical" evidence="8">
    <location>
        <begin position="265"/>
        <end position="285"/>
    </location>
</feature>
<feature type="transmembrane region" description="Helical" evidence="8">
    <location>
        <begin position="139"/>
        <end position="161"/>
    </location>
</feature>
<sequence length="374" mass="40326">MLHLATKSRAHTLVQRSSSRIRCTATLPLRPANVPPPPPLIPTLPPSWIDRTPKSVQPYLHLVRLDKPSGTYLLYLPCTWSIGMAAHAAQGTVSPAVTAGYLSLFGVGALVMRGAGCTINDMWDRDLDKKVWRTRARPLAAGTVTPFQALVFLGGQLSVGLGVLMQLNWYSIALGTASLLPVITYPLMKRITYWPQAVLGLAFNYGALLGWSAMLGTCNWMVCVPLYIAGISWTLVYDTIYALQDKRDDVKAGIKSTALRFGDNLKPWLSLFSTTSVAGLALAGYMNAQGIPFYAISVGGAAAHYAWQIRTLRPDDPTNAWTKFKSNAGLGSLILAGILIDVAVSSPTDHVVKDGEEAGEKYGKTPSATVITPV</sequence>
<dbReference type="PANTHER" id="PTHR11048">
    <property type="entry name" value="PRENYLTRANSFERASES"/>
    <property type="match status" value="1"/>
</dbReference>
<keyword evidence="8" id="KW-0831">Ubiquinone biosynthesis</keyword>
<reference evidence="9 10" key="1">
    <citation type="journal article" date="2019" name="Sci. Rep.">
        <title>Comparative genomics of chytrid fungi reveal insights into the obligate biotrophic and pathogenic lifestyle of Synchytrium endobioticum.</title>
        <authorList>
            <person name="van de Vossenberg B.T.L.H."/>
            <person name="Warris S."/>
            <person name="Nguyen H.D.T."/>
            <person name="van Gent-Pelzer M.P.E."/>
            <person name="Joly D.L."/>
            <person name="van de Geest H.C."/>
            <person name="Bonants P.J.M."/>
            <person name="Smith D.S."/>
            <person name="Levesque C.A."/>
            <person name="van der Lee T.A.J."/>
        </authorList>
    </citation>
    <scope>NUCLEOTIDE SEQUENCE [LARGE SCALE GENOMIC DNA]</scope>
    <source>
        <strain evidence="9 10">CBS 809.83</strain>
    </source>
</reference>
<dbReference type="GO" id="GO:0005743">
    <property type="term" value="C:mitochondrial inner membrane"/>
    <property type="evidence" value="ECO:0007669"/>
    <property type="project" value="UniProtKB-SubCell"/>
</dbReference>
<accession>A0A507E4U0</accession>
<keyword evidence="8" id="KW-0414">Isoprene biosynthesis</keyword>
<dbReference type="HAMAP" id="MF_01635">
    <property type="entry name" value="UbiA"/>
    <property type="match status" value="1"/>
</dbReference>
<dbReference type="Proteomes" id="UP000318582">
    <property type="component" value="Unassembled WGS sequence"/>
</dbReference>
<dbReference type="InterPro" id="IPR000537">
    <property type="entry name" value="UbiA_prenyltransferase"/>
</dbReference>
<comment type="caution">
    <text evidence="9">The sequence shown here is derived from an EMBL/GenBank/DDBJ whole genome shotgun (WGS) entry which is preliminary data.</text>
</comment>
<feature type="transmembrane region" description="Helical" evidence="8">
    <location>
        <begin position="197"/>
        <end position="214"/>
    </location>
</feature>
<evidence type="ECO:0000313" key="9">
    <source>
        <dbReference type="EMBL" id="TPX58856.1"/>
    </source>
</evidence>
<keyword evidence="10" id="KW-1185">Reference proteome</keyword>
<keyword evidence="7 8" id="KW-0472">Membrane</keyword>
<comment type="function">
    <text evidence="8">Catalyzes the prenylation of para-hydroxybenzoate (PHB) with an all-trans polyprenyl group. Mediates the second step in the final reaction sequence of coenzyme Q (CoQ) biosynthesis, which is the condensation of the polyisoprenoid side chain with PHB, generating the first membrane-bound Q intermediate.</text>
</comment>
<feature type="transmembrane region" description="Helical" evidence="8">
    <location>
        <begin position="167"/>
        <end position="185"/>
    </location>
</feature>
<keyword evidence="6 8" id="KW-1133">Transmembrane helix</keyword>
<dbReference type="InterPro" id="IPR039653">
    <property type="entry name" value="Prenyltransferase"/>
</dbReference>
<protein>
    <recommendedName>
        <fullName evidence="8">4-hydroxybenzoate polyprenyltransferase, mitochondrial</fullName>
        <shortName evidence="8">4-HB polyprenyltransferase</shortName>
        <ecNumber evidence="8">2.5.1.39</ecNumber>
    </recommendedName>
    <alternativeName>
        <fullName evidence="8">Para-hydroxybenzoate--polyprenyltransferase</fullName>
        <shortName evidence="8">PHB:PPT</shortName>
        <shortName evidence="8">PHB:polyprenyltransferase</shortName>
    </alternativeName>
</protein>
<evidence type="ECO:0000256" key="7">
    <source>
        <dbReference type="ARBA" id="ARBA00023136"/>
    </source>
</evidence>
<gene>
    <name evidence="9" type="ORF">PhCBS80983_g02827</name>
</gene>
<dbReference type="PANTHER" id="PTHR11048:SF28">
    <property type="entry name" value="4-HYDROXYBENZOATE POLYPRENYLTRANSFERASE, MITOCHONDRIAL"/>
    <property type="match status" value="1"/>
</dbReference>
<dbReference type="GO" id="GO:0008299">
    <property type="term" value="P:isoprenoid biosynthetic process"/>
    <property type="evidence" value="ECO:0007669"/>
    <property type="project" value="UniProtKB-UniRule"/>
</dbReference>